<feature type="transmembrane region" description="Helical" evidence="7">
    <location>
        <begin position="520"/>
        <end position="544"/>
    </location>
</feature>
<feature type="transmembrane region" description="Helical" evidence="7">
    <location>
        <begin position="565"/>
        <end position="587"/>
    </location>
</feature>
<comment type="subcellular location">
    <subcellularLocation>
        <location evidence="1">Membrane</location>
        <topology evidence="1">Multi-pass membrane protein</topology>
    </subcellularLocation>
</comment>
<feature type="transmembrane region" description="Helical" evidence="7">
    <location>
        <begin position="677"/>
        <end position="704"/>
    </location>
</feature>
<dbReference type="PANTHER" id="PTHR32234:SF3">
    <property type="entry name" value="SUPPRESSION OF COPPER SENSITIVITY PROTEIN"/>
    <property type="match status" value="1"/>
</dbReference>
<dbReference type="Pfam" id="PF02683">
    <property type="entry name" value="DsbD_TM"/>
    <property type="match status" value="1"/>
</dbReference>
<keyword evidence="11" id="KW-1185">Reference proteome</keyword>
<dbReference type="EMBL" id="CP036264">
    <property type="protein sequence ID" value="QEG02695.1"/>
    <property type="molecule type" value="Genomic_DNA"/>
</dbReference>
<keyword evidence="10" id="KW-0560">Oxidoreductase</keyword>
<evidence type="ECO:0000256" key="5">
    <source>
        <dbReference type="ARBA" id="ARBA00023136"/>
    </source>
</evidence>
<evidence type="ECO:0000313" key="10">
    <source>
        <dbReference type="EMBL" id="QEG02695.1"/>
    </source>
</evidence>
<feature type="region of interest" description="Disordered" evidence="6">
    <location>
        <begin position="485"/>
        <end position="508"/>
    </location>
</feature>
<accession>A0A5B9MRZ1</accession>
<dbReference type="KEGG" id="smam:Mal15_68160"/>
<reference evidence="10 11" key="1">
    <citation type="submission" date="2019-02" db="EMBL/GenBank/DDBJ databases">
        <title>Planctomycetal bacteria perform biofilm scaping via a novel small molecule.</title>
        <authorList>
            <person name="Jeske O."/>
            <person name="Boedeker C."/>
            <person name="Wiegand S."/>
            <person name="Breitling P."/>
            <person name="Kallscheuer N."/>
            <person name="Jogler M."/>
            <person name="Rohde M."/>
            <person name="Petersen J."/>
            <person name="Medema M.H."/>
            <person name="Surup F."/>
            <person name="Jogler C."/>
        </authorList>
    </citation>
    <scope>NUCLEOTIDE SEQUENCE [LARGE SCALE GENOMIC DNA]</scope>
    <source>
        <strain evidence="10 11">Mal15</strain>
    </source>
</reference>
<gene>
    <name evidence="10" type="primary">dsbD</name>
    <name evidence="10" type="ORF">Mal15_68160</name>
</gene>
<evidence type="ECO:0000259" key="9">
    <source>
        <dbReference type="Pfam" id="PF11412"/>
    </source>
</evidence>
<proteinExistence type="predicted"/>
<evidence type="ECO:0000256" key="2">
    <source>
        <dbReference type="ARBA" id="ARBA00022692"/>
    </source>
</evidence>
<feature type="transmembrane region" description="Helical" evidence="7">
    <location>
        <begin position="593"/>
        <end position="617"/>
    </location>
</feature>
<feature type="region of interest" description="Disordered" evidence="6">
    <location>
        <begin position="928"/>
        <end position="955"/>
    </location>
</feature>
<feature type="transmembrane region" description="Helical" evidence="7">
    <location>
        <begin position="638"/>
        <end position="671"/>
    </location>
</feature>
<dbReference type="InterPro" id="IPR028250">
    <property type="entry name" value="DsbDN"/>
</dbReference>
<evidence type="ECO:0000256" key="6">
    <source>
        <dbReference type="SAM" id="MobiDB-lite"/>
    </source>
</evidence>
<sequence length="955" mass="101647">METLTLFSRHHYTRGGDHRGDTITMKRKHHFRPLASGGRDSLTASLLLAARSVASLAVVAVVLAGFTPIGQPSASAQGSFDASSLGQTDDVFGGISFGGLSESQQEPVTWSASYVTNGQQGRLEIEATVGRSWHIYSTTQPPGGPLPTKFTIASPKSVSLAGKFKPDHPPMKSVSDIYPGVTIEEHEGVVRWSAAIQLPAGFQDPIKVDVKALVCQTGGSCMPANETLTATFAGQAEKDVIDTDATDTATQSLATQDDDAAKTDAKAADAGEAKKAASLLADPAAKPTTFRDNDYDVTWTAGVSSSIAAGGQGRLVFRASPEADFHVYKSVVDDSESSTNFVVTEKRGLLIGFPNADQPIISKSLFPSIPGVPDTPPVKFYKGEVTWSLPIKVPAGTAQGDYPIRGYVCYQACTDTSCLRPMAFEFTAVVKVAATADATLGPLEIKSAKYVTAIDQAAETQWVDDLNKAPAKPVVGQTEAPDAAATVVQTQPAESNQTAESSESTADALTSGGSKASLPFILLLALCGGFILNFMPCVLPVIGIKVLSFVQQAGEDRRRVALLNFAYVAGILSVFAGLAVLAVVFSFGWGQQFAYFPVRIGLTVMIFALALSYLGVWELPTPGVATGKSSENLQSKEGYSGAFFTGTFATILATPCSGPFLGVALGYTIYLNSVQSAAVIMTVGLGMSLPYIVLGLFPSLVGFLPKPGNWMVTLKEFLAFLFLGTVAYFFNQFSDEQKLPVFVTLIGVWFGCWVIGKVPPWESIEKRLRGWSIGVACAVAIGWFGFAYLERNPAPTAGPGEVQYVADDHVRWEKFDEQRLQEHQAAGRTVMLDFTAAWCPNCILNTEIALDTKPTSELLKELDAVPMLADMTDLPDDIVKKLETEFGSKSIPLLAIYPGTTPQKPIVLRDIVTQSMVLDALKQAGPSLDASVASRPGSKAARLTSKTDSAVNSSH</sequence>
<feature type="compositionally biased region" description="Polar residues" evidence="6">
    <location>
        <begin position="487"/>
        <end position="508"/>
    </location>
</feature>
<dbReference type="AlphaFoldDB" id="A0A5B9MRZ1"/>
<feature type="transmembrane region" description="Helical" evidence="7">
    <location>
        <begin position="739"/>
        <end position="756"/>
    </location>
</feature>
<evidence type="ECO:0000256" key="4">
    <source>
        <dbReference type="ARBA" id="ARBA00022989"/>
    </source>
</evidence>
<dbReference type="InterPro" id="IPR003834">
    <property type="entry name" value="Cyt_c_assmbl_TM_dom"/>
</dbReference>
<feature type="transmembrane region" description="Helical" evidence="7">
    <location>
        <begin position="768"/>
        <end position="789"/>
    </location>
</feature>
<dbReference type="PANTHER" id="PTHR32234">
    <property type="entry name" value="THIOL:DISULFIDE INTERCHANGE PROTEIN DSBD"/>
    <property type="match status" value="1"/>
</dbReference>
<feature type="domain" description="Thiol:disulfide interchange protein DsbD N-terminal" evidence="9">
    <location>
        <begin position="114"/>
        <end position="231"/>
    </location>
</feature>
<keyword evidence="4 7" id="KW-1133">Transmembrane helix</keyword>
<dbReference type="Gene3D" id="3.40.30.10">
    <property type="entry name" value="Glutaredoxin"/>
    <property type="match status" value="1"/>
</dbReference>
<evidence type="ECO:0000256" key="7">
    <source>
        <dbReference type="SAM" id="Phobius"/>
    </source>
</evidence>
<dbReference type="GO" id="GO:0045454">
    <property type="term" value="P:cell redox homeostasis"/>
    <property type="evidence" value="ECO:0007669"/>
    <property type="project" value="TreeGrafter"/>
</dbReference>
<keyword evidence="3" id="KW-0201">Cytochrome c-type biogenesis</keyword>
<evidence type="ECO:0000256" key="1">
    <source>
        <dbReference type="ARBA" id="ARBA00004141"/>
    </source>
</evidence>
<dbReference type="Pfam" id="PF11412">
    <property type="entry name" value="DsbD_N"/>
    <property type="match status" value="1"/>
</dbReference>
<organism evidence="10 11">
    <name type="scientific">Stieleria maiorica</name>
    <dbReference type="NCBI Taxonomy" id="2795974"/>
    <lineage>
        <taxon>Bacteria</taxon>
        <taxon>Pseudomonadati</taxon>
        <taxon>Planctomycetota</taxon>
        <taxon>Planctomycetia</taxon>
        <taxon>Pirellulales</taxon>
        <taxon>Pirellulaceae</taxon>
        <taxon>Stieleria</taxon>
    </lineage>
</organism>
<feature type="domain" description="Cytochrome C biogenesis protein transmembrane" evidence="8">
    <location>
        <begin position="521"/>
        <end position="730"/>
    </location>
</feature>
<dbReference type="GO" id="GO:0047134">
    <property type="term" value="F:protein-disulfide reductase [NAD(P)H] activity"/>
    <property type="evidence" value="ECO:0007669"/>
    <property type="project" value="UniProtKB-EC"/>
</dbReference>
<dbReference type="SUPFAM" id="SSF52833">
    <property type="entry name" value="Thioredoxin-like"/>
    <property type="match status" value="1"/>
</dbReference>
<evidence type="ECO:0000259" key="8">
    <source>
        <dbReference type="Pfam" id="PF02683"/>
    </source>
</evidence>
<dbReference type="EC" id="1.8.1.8" evidence="10"/>
<dbReference type="GO" id="GO:0016020">
    <property type="term" value="C:membrane"/>
    <property type="evidence" value="ECO:0007669"/>
    <property type="project" value="UniProtKB-SubCell"/>
</dbReference>
<feature type="compositionally biased region" description="Polar residues" evidence="6">
    <location>
        <begin position="944"/>
        <end position="955"/>
    </location>
</feature>
<feature type="transmembrane region" description="Helical" evidence="7">
    <location>
        <begin position="716"/>
        <end position="733"/>
    </location>
</feature>
<keyword evidence="5 7" id="KW-0472">Membrane</keyword>
<evidence type="ECO:0000313" key="11">
    <source>
        <dbReference type="Proteomes" id="UP000321353"/>
    </source>
</evidence>
<dbReference type="Proteomes" id="UP000321353">
    <property type="component" value="Chromosome"/>
</dbReference>
<dbReference type="Pfam" id="PF13899">
    <property type="entry name" value="Thioredoxin_7"/>
    <property type="match status" value="1"/>
</dbReference>
<protein>
    <submittedName>
        <fullName evidence="10">Thiol:disulfide interchange protein DsbD</fullName>
        <ecNumber evidence="10">1.8.1.8</ecNumber>
    </submittedName>
</protein>
<dbReference type="InterPro" id="IPR036249">
    <property type="entry name" value="Thioredoxin-like_sf"/>
</dbReference>
<dbReference type="GO" id="GO:0017004">
    <property type="term" value="P:cytochrome complex assembly"/>
    <property type="evidence" value="ECO:0007669"/>
    <property type="project" value="UniProtKB-KW"/>
</dbReference>
<name>A0A5B9MRZ1_9BACT</name>
<evidence type="ECO:0000256" key="3">
    <source>
        <dbReference type="ARBA" id="ARBA00022748"/>
    </source>
</evidence>
<keyword evidence="2 7" id="KW-0812">Transmembrane</keyword>